<comment type="caution">
    <text evidence="4">The sequence shown here is derived from an EMBL/GenBank/DDBJ whole genome shotgun (WGS) entry which is preliminary data.</text>
</comment>
<dbReference type="InterPro" id="IPR043708">
    <property type="entry name" value="DUF5648"/>
</dbReference>
<name>A0A8H6S3M9_9AGAR</name>
<accession>A0A8H6S3M9</accession>
<gene>
    <name evidence="4" type="ORF">MIND_01269000</name>
</gene>
<keyword evidence="5" id="KW-1185">Reference proteome</keyword>
<dbReference type="OrthoDB" id="9971254at2759"/>
<protein>
    <recommendedName>
        <fullName evidence="3">DUF5648 domain-containing protein</fullName>
    </recommendedName>
</protein>
<feature type="domain" description="DUF5648" evidence="3">
    <location>
        <begin position="34"/>
        <end position="168"/>
    </location>
</feature>
<evidence type="ECO:0000256" key="1">
    <source>
        <dbReference type="SAM" id="MobiDB-lite"/>
    </source>
</evidence>
<feature type="compositionally biased region" description="Low complexity" evidence="1">
    <location>
        <begin position="175"/>
        <end position="189"/>
    </location>
</feature>
<sequence length="283" mass="29812">MVPADIVLQLLLVWALFSLSFQARACSGPADARPLYRKYKAAGYDHMYTTDLGEYNANNGWTQEGVRALVFTTQVPGSVKLYRLWSGVAIDHLYTTDKSEGDKATQTGGYVYEDAALYVYPSAQCGAVPLYRLYLGGDGKDHFYTADPAERDQAVGLGYKYEWVAGYVFPKDAAQQQQQQQTTTKGQPDPGAPPAQPSRTNNGTPNAGSNPPTAGGSGGTTLAASGGPGLLTYTGSVLPAATSLLPSGQNTNANGDNQKKIGSGVSGGGLIALSLLEIVYLIA</sequence>
<feature type="signal peptide" evidence="2">
    <location>
        <begin position="1"/>
        <end position="25"/>
    </location>
</feature>
<dbReference type="EMBL" id="JACAZF010000013">
    <property type="protein sequence ID" value="KAF7291252.1"/>
    <property type="molecule type" value="Genomic_DNA"/>
</dbReference>
<evidence type="ECO:0000259" key="3">
    <source>
        <dbReference type="Pfam" id="PF18885"/>
    </source>
</evidence>
<feature type="chain" id="PRO_5034986747" description="DUF5648 domain-containing protein" evidence="2">
    <location>
        <begin position="26"/>
        <end position="283"/>
    </location>
</feature>
<dbReference type="RefSeq" id="XP_037214374.1">
    <property type="nucleotide sequence ID" value="XM_037369168.1"/>
</dbReference>
<evidence type="ECO:0000313" key="4">
    <source>
        <dbReference type="EMBL" id="KAF7291252.1"/>
    </source>
</evidence>
<evidence type="ECO:0000256" key="2">
    <source>
        <dbReference type="SAM" id="SignalP"/>
    </source>
</evidence>
<dbReference type="GeneID" id="59351684"/>
<dbReference type="Pfam" id="PF18885">
    <property type="entry name" value="DUF5648"/>
    <property type="match status" value="1"/>
</dbReference>
<proteinExistence type="predicted"/>
<feature type="compositionally biased region" description="Polar residues" evidence="1">
    <location>
        <begin position="198"/>
        <end position="207"/>
    </location>
</feature>
<dbReference type="Proteomes" id="UP000636479">
    <property type="component" value="Unassembled WGS sequence"/>
</dbReference>
<evidence type="ECO:0000313" key="5">
    <source>
        <dbReference type="Proteomes" id="UP000636479"/>
    </source>
</evidence>
<feature type="region of interest" description="Disordered" evidence="1">
    <location>
        <begin position="173"/>
        <end position="223"/>
    </location>
</feature>
<organism evidence="4 5">
    <name type="scientific">Mycena indigotica</name>
    <dbReference type="NCBI Taxonomy" id="2126181"/>
    <lineage>
        <taxon>Eukaryota</taxon>
        <taxon>Fungi</taxon>
        <taxon>Dikarya</taxon>
        <taxon>Basidiomycota</taxon>
        <taxon>Agaricomycotina</taxon>
        <taxon>Agaricomycetes</taxon>
        <taxon>Agaricomycetidae</taxon>
        <taxon>Agaricales</taxon>
        <taxon>Marasmiineae</taxon>
        <taxon>Mycenaceae</taxon>
        <taxon>Mycena</taxon>
    </lineage>
</organism>
<keyword evidence="2" id="KW-0732">Signal</keyword>
<reference evidence="4" key="1">
    <citation type="submission" date="2020-05" db="EMBL/GenBank/DDBJ databases">
        <title>Mycena genomes resolve the evolution of fungal bioluminescence.</title>
        <authorList>
            <person name="Tsai I.J."/>
        </authorList>
    </citation>
    <scope>NUCLEOTIDE SEQUENCE</scope>
    <source>
        <strain evidence="4">171206Taipei</strain>
    </source>
</reference>
<dbReference type="AlphaFoldDB" id="A0A8H6S3M9"/>
<feature type="compositionally biased region" description="Low complexity" evidence="1">
    <location>
        <begin position="208"/>
        <end position="223"/>
    </location>
</feature>